<keyword evidence="7" id="KW-1185">Reference proteome</keyword>
<evidence type="ECO:0000256" key="2">
    <source>
        <dbReference type="ARBA" id="ARBA00023136"/>
    </source>
</evidence>
<dbReference type="Gene3D" id="2.40.128.200">
    <property type="match status" value="1"/>
</dbReference>
<keyword evidence="4" id="KW-0449">Lipoprotein</keyword>
<evidence type="ECO:0000256" key="1">
    <source>
        <dbReference type="ARBA" id="ARBA00022729"/>
    </source>
</evidence>
<comment type="caution">
    <text evidence="6">The sequence shown here is derived from an EMBL/GenBank/DDBJ whole genome shotgun (WGS) entry which is preliminary data.</text>
</comment>
<evidence type="ECO:0000256" key="4">
    <source>
        <dbReference type="ARBA" id="ARBA00023288"/>
    </source>
</evidence>
<dbReference type="RefSeq" id="WP_081137388.1">
    <property type="nucleotide sequence ID" value="NZ_MWUE01000008.1"/>
</dbReference>
<accession>A0A1V9DML9</accession>
<evidence type="ECO:0000259" key="5">
    <source>
        <dbReference type="Pfam" id="PF09864"/>
    </source>
</evidence>
<evidence type="ECO:0000313" key="6">
    <source>
        <dbReference type="EMBL" id="OQP35088.1"/>
    </source>
</evidence>
<dbReference type="InterPro" id="IPR036328">
    <property type="entry name" value="MliC_sf"/>
</dbReference>
<evidence type="ECO:0000256" key="3">
    <source>
        <dbReference type="ARBA" id="ARBA00023139"/>
    </source>
</evidence>
<evidence type="ECO:0000313" key="7">
    <source>
        <dbReference type="Proteomes" id="UP000192769"/>
    </source>
</evidence>
<gene>
    <name evidence="6" type="ORF">B2J69_06135</name>
</gene>
<dbReference type="PROSITE" id="PS51257">
    <property type="entry name" value="PROKAR_LIPOPROTEIN"/>
    <property type="match status" value="1"/>
</dbReference>
<protein>
    <recommendedName>
        <fullName evidence="5">C-type lysozyme inhibitor domain-containing protein</fullName>
    </recommendedName>
</protein>
<dbReference type="EMBL" id="MWUE01000008">
    <property type="protein sequence ID" value="OQP35088.1"/>
    <property type="molecule type" value="Genomic_DNA"/>
</dbReference>
<sequence>MKQGLTLAAALLLAGCGLMNKQPEAPQTLHYRCGTLPLTVTLDNASEQVSFIMDGQPLTLKRAISASGARYSDGKYVFWSKGETAFIERDDKIVVNDCELQPASQTAHFE</sequence>
<keyword evidence="1" id="KW-0732">Signal</keyword>
<feature type="domain" description="C-type lysozyme inhibitor" evidence="5">
    <location>
        <begin position="31"/>
        <end position="92"/>
    </location>
</feature>
<name>A0A1V9DML9_9GAMM</name>
<dbReference type="InterPro" id="IPR018660">
    <property type="entry name" value="MliC"/>
</dbReference>
<keyword evidence="2" id="KW-0472">Membrane</keyword>
<organism evidence="6 7">
    <name type="scientific">Pantoea latae</name>
    <dbReference type="NCBI Taxonomy" id="1964541"/>
    <lineage>
        <taxon>Bacteria</taxon>
        <taxon>Pseudomonadati</taxon>
        <taxon>Pseudomonadota</taxon>
        <taxon>Gammaproteobacteria</taxon>
        <taxon>Enterobacterales</taxon>
        <taxon>Erwiniaceae</taxon>
        <taxon>Pantoea</taxon>
    </lineage>
</organism>
<keyword evidence="3" id="KW-0564">Palmitate</keyword>
<dbReference type="Pfam" id="PF09864">
    <property type="entry name" value="MliC"/>
    <property type="match status" value="1"/>
</dbReference>
<dbReference type="AlphaFoldDB" id="A0A1V9DML9"/>
<dbReference type="SUPFAM" id="SSF141488">
    <property type="entry name" value="YdhA-like"/>
    <property type="match status" value="1"/>
</dbReference>
<proteinExistence type="predicted"/>
<reference evidence="6 7" key="1">
    <citation type="submission" date="2017-02" db="EMBL/GenBank/DDBJ databases">
        <title>Whole genome shotgun sequence of Pantoea agglomerans strain AS1 isolated from a cycad, Zamia floridana in Central Florida, USA.</title>
        <authorList>
            <person name="Lata P."/>
            <person name="Govindarajan S."/>
            <person name="Qi F."/>
            <person name="Li J.-L."/>
            <person name="Maurya S.K."/>
            <person name="Sahoo M.K."/>
        </authorList>
    </citation>
    <scope>NUCLEOTIDE SEQUENCE [LARGE SCALE GENOMIC DNA]</scope>
    <source>
        <strain evidence="6 7">AS1</strain>
    </source>
</reference>
<dbReference type="OrthoDB" id="5588236at2"/>
<dbReference type="Proteomes" id="UP000192769">
    <property type="component" value="Unassembled WGS sequence"/>
</dbReference>